<gene>
    <name evidence="2" type="ORF">ACFPT7_20745</name>
</gene>
<dbReference type="SUPFAM" id="SSF52540">
    <property type="entry name" value="P-loop containing nucleoside triphosphate hydrolases"/>
    <property type="match status" value="1"/>
</dbReference>
<dbReference type="Proteomes" id="UP001596091">
    <property type="component" value="Unassembled WGS sequence"/>
</dbReference>
<dbReference type="Gene3D" id="3.40.50.300">
    <property type="entry name" value="P-loop containing nucleotide triphosphate hydrolases"/>
    <property type="match status" value="1"/>
</dbReference>
<accession>A0ABW1ELC1</accession>
<protein>
    <submittedName>
        <fullName evidence="2">Cellulose synthase operon protein YhjQ/BcsQ</fullName>
    </submittedName>
</protein>
<feature type="region of interest" description="Disordered" evidence="1">
    <location>
        <begin position="318"/>
        <end position="348"/>
    </location>
</feature>
<organism evidence="2 3">
    <name type="scientific">Acidicapsa dinghuensis</name>
    <dbReference type="NCBI Taxonomy" id="2218256"/>
    <lineage>
        <taxon>Bacteria</taxon>
        <taxon>Pseudomonadati</taxon>
        <taxon>Acidobacteriota</taxon>
        <taxon>Terriglobia</taxon>
        <taxon>Terriglobales</taxon>
        <taxon>Acidobacteriaceae</taxon>
        <taxon>Acidicapsa</taxon>
    </lineage>
</organism>
<dbReference type="InterPro" id="IPR027417">
    <property type="entry name" value="P-loop_NTPase"/>
</dbReference>
<sequence>MPDTNPAGTNPAMEPSEAATPEDVATLYSWANLHGAKYRDFSASRAQVREATRLRAEAAAAEERRRLEEEEERKRQEEAQIAARLAAEAAEAARQAEADRLADIARQAEAERQAVLAAQEAQRQAAQQRPWQAVMPEVYQGGQGSQAATGPVPVQQEVRAVVEAPQVAGAGQRGYADATAIAAPRESAAHHWRIVESAAMTQTVEKQLAADVPPHANSSQLYSMAPAAPAAETFAVPAPDPFFSSPWQAPEIREPREARENAVRPAWLAPEIPVERVEHVQQPMMAQRAANMPMMAQVQPIQGQAQVPMYAQFQGQSAGHAMSQSIGQSGGQSSGSGQGHPQAPNVVDDTLLGSRDRLTNRWYALKSVFDPQAAPAQAQMQPPAKVPVLAVFSLAGGVGKTSLIASLGRALSARAERVLLVDTAAYGLLPFFFGARDQRPGMLRTFNPPGASADAPIQLVTLDPEAQASDYANMEGGQPQPQDPAAFQGQGANSDWLLQEIGRYARSTHRVLVDLPTASGATTRRILRMTPTVVVPVLPDMNSVVSVSAIESFFRNHGAGIYTGGKQILPFYLLNQFDYSLPLHLDVREILREQIGDRLLPFALRRSPTVSEALAEGMTVIDYAPNAVVAEDFASLAGWVRSLSAPAQQSYRGVRWSER</sequence>
<dbReference type="PANTHER" id="PTHR13696">
    <property type="entry name" value="P-LOOP CONTAINING NUCLEOSIDE TRIPHOSPHATE HYDROLASE"/>
    <property type="match status" value="1"/>
</dbReference>
<comment type="caution">
    <text evidence="2">The sequence shown here is derived from an EMBL/GenBank/DDBJ whole genome shotgun (WGS) entry which is preliminary data.</text>
</comment>
<dbReference type="PANTHER" id="PTHR13696:SF99">
    <property type="entry name" value="COBYRINIC ACID AC-DIAMIDE SYNTHASE"/>
    <property type="match status" value="1"/>
</dbReference>
<reference evidence="3" key="1">
    <citation type="journal article" date="2019" name="Int. J. Syst. Evol. Microbiol.">
        <title>The Global Catalogue of Microorganisms (GCM) 10K type strain sequencing project: providing services to taxonomists for standard genome sequencing and annotation.</title>
        <authorList>
            <consortium name="The Broad Institute Genomics Platform"/>
            <consortium name="The Broad Institute Genome Sequencing Center for Infectious Disease"/>
            <person name="Wu L."/>
            <person name="Ma J."/>
        </authorList>
    </citation>
    <scope>NUCLEOTIDE SEQUENCE [LARGE SCALE GENOMIC DNA]</scope>
    <source>
        <strain evidence="3">JCM 4087</strain>
    </source>
</reference>
<evidence type="ECO:0000256" key="1">
    <source>
        <dbReference type="SAM" id="MobiDB-lite"/>
    </source>
</evidence>
<proteinExistence type="predicted"/>
<evidence type="ECO:0000313" key="3">
    <source>
        <dbReference type="Proteomes" id="UP001596091"/>
    </source>
</evidence>
<dbReference type="EMBL" id="JBHSPH010000010">
    <property type="protein sequence ID" value="MFC5864749.1"/>
    <property type="molecule type" value="Genomic_DNA"/>
</dbReference>
<dbReference type="Pfam" id="PF06564">
    <property type="entry name" value="CBP_BcsQ"/>
    <property type="match status" value="1"/>
</dbReference>
<feature type="compositionally biased region" description="Gly residues" evidence="1">
    <location>
        <begin position="328"/>
        <end position="338"/>
    </location>
</feature>
<keyword evidence="3" id="KW-1185">Reference proteome</keyword>
<name>A0ABW1ELC1_9BACT</name>
<feature type="region of interest" description="Disordered" evidence="1">
    <location>
        <begin position="50"/>
        <end position="76"/>
    </location>
</feature>
<dbReference type="RefSeq" id="WP_263332624.1">
    <property type="nucleotide sequence ID" value="NZ_JAGSYH010000001.1"/>
</dbReference>
<dbReference type="InterPro" id="IPR017746">
    <property type="entry name" value="Cellulose_synthase_operon_BcsQ"/>
</dbReference>
<feature type="region of interest" description="Disordered" evidence="1">
    <location>
        <begin position="1"/>
        <end position="20"/>
    </location>
</feature>
<dbReference type="InterPro" id="IPR050678">
    <property type="entry name" value="DNA_Partitioning_ATPase"/>
</dbReference>
<evidence type="ECO:0000313" key="2">
    <source>
        <dbReference type="EMBL" id="MFC5864749.1"/>
    </source>
</evidence>